<sequence length="528" mass="59630">MALMLAACDGRSAITNDADTAKQVITINNASEPQTLDPQLAQGVQELNIIRQFGMGLVQADADGKIVPAVASEWANTDDKVWVFKLRHDAKWSNGEPLTADDFVYAFRRLVDPNLGSPYASYLEDAKIVNAKDIIAGKKPVDTLGVEAIDEHTLQITLSEVVPYLPDMMIHSTLVPVHQKTVESFGEKWTDPKHIVVNGAFKPTDWTVNEKIVLEKNPHFYDNASNQLDRLVVLPISSATTDVQRYQAGEVDITASELPKEQFDTFKHRLGDELKTAAILCTYYYDLNHAKKPFNDPRVRLALAMTLDREIITDKVLGQGQIPAYQFTPLAIKDAVSHAPKWQAWNKTKRIETAKQLLAQAGYDETHPLQFELLYDTNEQHKKIAIAAAALWKQALGVVEIHLTNQEWKTYLDARRTGNFQMVRARWCGDYNEASTFLNLRKSDNSNNWSGYANATYDELMLQTLDPKLTAKQRTALYDQAEKMMAEDSTQINVLFYANVQLVKPYIKGFSNADPLNLWQARRWSVKK</sequence>
<evidence type="ECO:0000256" key="1">
    <source>
        <dbReference type="ARBA" id="ARBA00004196"/>
    </source>
</evidence>
<comment type="subcellular location">
    <subcellularLocation>
        <location evidence="1">Cell envelope</location>
    </subcellularLocation>
</comment>
<dbReference type="FunFam" id="3.10.105.10:FF:000001">
    <property type="entry name" value="Oligopeptide ABC transporter, oligopeptide-binding protein"/>
    <property type="match status" value="1"/>
</dbReference>
<dbReference type="Proteomes" id="UP000255102">
    <property type="component" value="Unassembled WGS sequence"/>
</dbReference>
<dbReference type="GO" id="GO:0015833">
    <property type="term" value="P:peptide transport"/>
    <property type="evidence" value="ECO:0007669"/>
    <property type="project" value="TreeGrafter"/>
</dbReference>
<evidence type="ECO:0000259" key="5">
    <source>
        <dbReference type="Pfam" id="PF00496"/>
    </source>
</evidence>
<keyword evidence="3" id="KW-0813">Transport</keyword>
<dbReference type="Pfam" id="PF00496">
    <property type="entry name" value="SBP_bac_5"/>
    <property type="match status" value="1"/>
</dbReference>
<evidence type="ECO:0000256" key="2">
    <source>
        <dbReference type="ARBA" id="ARBA00005695"/>
    </source>
</evidence>
<dbReference type="InterPro" id="IPR030678">
    <property type="entry name" value="Peptide/Ni-bd"/>
</dbReference>
<dbReference type="CDD" id="cd08504">
    <property type="entry name" value="PBP2_OppA"/>
    <property type="match status" value="1"/>
</dbReference>
<evidence type="ECO:0000313" key="6">
    <source>
        <dbReference type="EMBL" id="STY86695.1"/>
    </source>
</evidence>
<dbReference type="PROSITE" id="PS01040">
    <property type="entry name" value="SBP_BACTERIAL_5"/>
    <property type="match status" value="1"/>
</dbReference>
<keyword evidence="4" id="KW-0732">Signal</keyword>
<dbReference type="Gene3D" id="3.40.190.10">
    <property type="entry name" value="Periplasmic binding protein-like II"/>
    <property type="match status" value="1"/>
</dbReference>
<dbReference type="EMBL" id="UGPW01000001">
    <property type="protein sequence ID" value="STY86695.1"/>
    <property type="molecule type" value="Genomic_DNA"/>
</dbReference>
<name>A0A378PIU8_9GAMM</name>
<evidence type="ECO:0000313" key="7">
    <source>
        <dbReference type="Proteomes" id="UP000255102"/>
    </source>
</evidence>
<dbReference type="GO" id="GO:1904680">
    <property type="term" value="F:peptide transmembrane transporter activity"/>
    <property type="evidence" value="ECO:0007669"/>
    <property type="project" value="TreeGrafter"/>
</dbReference>
<evidence type="ECO:0000256" key="3">
    <source>
        <dbReference type="ARBA" id="ARBA00022448"/>
    </source>
</evidence>
<dbReference type="PANTHER" id="PTHR30290:SF10">
    <property type="entry name" value="PERIPLASMIC OLIGOPEPTIDE-BINDING PROTEIN-RELATED"/>
    <property type="match status" value="1"/>
</dbReference>
<dbReference type="InterPro" id="IPR023765">
    <property type="entry name" value="SBP_5_CS"/>
</dbReference>
<dbReference type="AlphaFoldDB" id="A0A378PIU8"/>
<reference evidence="6 7" key="1">
    <citation type="submission" date="2018-06" db="EMBL/GenBank/DDBJ databases">
        <authorList>
            <consortium name="Pathogen Informatics"/>
            <person name="Doyle S."/>
        </authorList>
    </citation>
    <scope>NUCLEOTIDE SEQUENCE [LARGE SCALE GENOMIC DNA]</scope>
    <source>
        <strain evidence="6 7">NCTC11227</strain>
    </source>
</reference>
<dbReference type="STRING" id="29433.MOVS_03270"/>
<gene>
    <name evidence="6" type="primary">oppA_2</name>
    <name evidence="6" type="ORF">NCTC11227_00685</name>
</gene>
<dbReference type="Gene3D" id="3.10.105.10">
    <property type="entry name" value="Dipeptide-binding Protein, Domain 3"/>
    <property type="match status" value="1"/>
</dbReference>
<dbReference type="PANTHER" id="PTHR30290">
    <property type="entry name" value="PERIPLASMIC BINDING COMPONENT OF ABC TRANSPORTER"/>
    <property type="match status" value="1"/>
</dbReference>
<dbReference type="InterPro" id="IPR039424">
    <property type="entry name" value="SBP_5"/>
</dbReference>
<dbReference type="GO" id="GO:0030288">
    <property type="term" value="C:outer membrane-bounded periplasmic space"/>
    <property type="evidence" value="ECO:0007669"/>
    <property type="project" value="TreeGrafter"/>
</dbReference>
<protein>
    <submittedName>
        <fullName evidence="6">Periplasmic oligopeptide-binding protein</fullName>
    </submittedName>
</protein>
<feature type="domain" description="Solute-binding protein family 5" evidence="5">
    <location>
        <begin position="65"/>
        <end position="447"/>
    </location>
</feature>
<evidence type="ECO:0000256" key="4">
    <source>
        <dbReference type="ARBA" id="ARBA00022729"/>
    </source>
</evidence>
<organism evidence="6 7">
    <name type="scientific">Moraxella ovis</name>
    <dbReference type="NCBI Taxonomy" id="29433"/>
    <lineage>
        <taxon>Bacteria</taxon>
        <taxon>Pseudomonadati</taxon>
        <taxon>Pseudomonadota</taxon>
        <taxon>Gammaproteobacteria</taxon>
        <taxon>Moraxellales</taxon>
        <taxon>Moraxellaceae</taxon>
        <taxon>Moraxella</taxon>
    </lineage>
</organism>
<accession>A0A378PIU8</accession>
<dbReference type="InterPro" id="IPR000914">
    <property type="entry name" value="SBP_5_dom"/>
</dbReference>
<dbReference type="PIRSF" id="PIRSF002741">
    <property type="entry name" value="MppA"/>
    <property type="match status" value="1"/>
</dbReference>
<dbReference type="GO" id="GO:0043190">
    <property type="term" value="C:ATP-binding cassette (ABC) transporter complex"/>
    <property type="evidence" value="ECO:0007669"/>
    <property type="project" value="InterPro"/>
</dbReference>
<dbReference type="Gene3D" id="3.90.76.10">
    <property type="entry name" value="Dipeptide-binding Protein, Domain 1"/>
    <property type="match status" value="1"/>
</dbReference>
<dbReference type="FunFam" id="3.90.76.10:FF:000001">
    <property type="entry name" value="Oligopeptide ABC transporter substrate-binding protein"/>
    <property type="match status" value="1"/>
</dbReference>
<dbReference type="SUPFAM" id="SSF53850">
    <property type="entry name" value="Periplasmic binding protein-like II"/>
    <property type="match status" value="1"/>
</dbReference>
<comment type="similarity">
    <text evidence="2">Belongs to the bacterial solute-binding protein 5 family.</text>
</comment>
<proteinExistence type="inferred from homology"/>